<sequence>MVKAKFEAAVIEAELSAPMEVRTKLKMTGPNFEVPEMKSSKELRKKEEMVKAKFEAAVIEAELSALPIFHISRIIKLKERELEHLLQSS</sequence>
<evidence type="ECO:0000313" key="2">
    <source>
        <dbReference type="Proteomes" id="UP000501690"/>
    </source>
</evidence>
<reference evidence="1 2" key="1">
    <citation type="submission" date="2019-04" db="EMBL/GenBank/DDBJ databases">
        <title>An improved genome assembly and genetic linkage map for asparagus bean, Vigna unguiculata ssp. sesquipedialis.</title>
        <authorList>
            <person name="Xia Q."/>
            <person name="Zhang R."/>
            <person name="Dong Y."/>
        </authorList>
    </citation>
    <scope>NUCLEOTIDE SEQUENCE [LARGE SCALE GENOMIC DNA]</scope>
    <source>
        <tissue evidence="1">Leaf</tissue>
    </source>
</reference>
<keyword evidence="2" id="KW-1185">Reference proteome</keyword>
<organism evidence="1 2">
    <name type="scientific">Vigna unguiculata</name>
    <name type="common">Cowpea</name>
    <dbReference type="NCBI Taxonomy" id="3917"/>
    <lineage>
        <taxon>Eukaryota</taxon>
        <taxon>Viridiplantae</taxon>
        <taxon>Streptophyta</taxon>
        <taxon>Embryophyta</taxon>
        <taxon>Tracheophyta</taxon>
        <taxon>Spermatophyta</taxon>
        <taxon>Magnoliopsida</taxon>
        <taxon>eudicotyledons</taxon>
        <taxon>Gunneridae</taxon>
        <taxon>Pentapetalae</taxon>
        <taxon>rosids</taxon>
        <taxon>fabids</taxon>
        <taxon>Fabales</taxon>
        <taxon>Fabaceae</taxon>
        <taxon>Papilionoideae</taxon>
        <taxon>50 kb inversion clade</taxon>
        <taxon>NPAAA clade</taxon>
        <taxon>indigoferoid/millettioid clade</taxon>
        <taxon>Phaseoleae</taxon>
        <taxon>Vigna</taxon>
    </lineage>
</organism>
<dbReference type="AlphaFoldDB" id="A0A4D6MSJ8"/>
<gene>
    <name evidence="1" type="ORF">DEO72_LG8g1636</name>
</gene>
<dbReference type="Proteomes" id="UP000501690">
    <property type="component" value="Linkage Group LG8"/>
</dbReference>
<dbReference type="EMBL" id="CP039352">
    <property type="protein sequence ID" value="QCE03611.1"/>
    <property type="molecule type" value="Genomic_DNA"/>
</dbReference>
<protein>
    <submittedName>
        <fullName evidence="1">Uncharacterized protein</fullName>
    </submittedName>
</protein>
<proteinExistence type="predicted"/>
<name>A0A4D6MSJ8_VIGUN</name>
<evidence type="ECO:0000313" key="1">
    <source>
        <dbReference type="EMBL" id="QCE03611.1"/>
    </source>
</evidence>
<accession>A0A4D6MSJ8</accession>